<proteinExistence type="predicted"/>
<sequence>MATGIGIPYVAENRGLYPGKLICVIEESLYHADATEHFPRPAIMIIRCIVWPDDQRLGQCHILLRVCSVKDQPDVRTFAAVDSNVSDHLWVSLYGAGSSTRSRRRAGVQLGVKRRVHLSGAALRSRRRNRSRYRAAC</sequence>
<accession>A0AAD0KQX6</accession>
<evidence type="ECO:0000313" key="2">
    <source>
        <dbReference type="Proteomes" id="UP000249682"/>
    </source>
</evidence>
<organism evidence="1 2">
    <name type="scientific">Mycobacterium leprae</name>
    <dbReference type="NCBI Taxonomy" id="1769"/>
    <lineage>
        <taxon>Bacteria</taxon>
        <taxon>Bacillati</taxon>
        <taxon>Actinomycetota</taxon>
        <taxon>Actinomycetes</taxon>
        <taxon>Mycobacteriales</taxon>
        <taxon>Mycobacteriaceae</taxon>
        <taxon>Mycobacterium</taxon>
    </lineage>
</organism>
<gene>
    <name evidence="1" type="ORF">DIJ64_01330</name>
</gene>
<dbReference type="Proteomes" id="UP000249682">
    <property type="component" value="Chromosome"/>
</dbReference>
<name>A0AAD0KQX6_MYCLR</name>
<reference evidence="1 2" key="1">
    <citation type="submission" date="2018-05" db="EMBL/GenBank/DDBJ databases">
        <title>Evolution of small genomes with special reference to Mycobacterium leprae.</title>
        <authorList>
            <person name="Mohanty P.S."/>
            <person name="Bansal A.K."/>
            <person name="Gupta U.D."/>
            <person name="Naaz F."/>
            <person name="Dwivedi V.D."/>
            <person name="Singh H."/>
            <person name="Gupta G."/>
            <person name="Sharma S."/>
            <person name="Arora M."/>
        </authorList>
    </citation>
    <scope>NUCLEOTIDE SEQUENCE [LARGE SCALE GENOMIC DNA]</scope>
    <source>
        <strain evidence="1 2">MRHRU-235-G</strain>
    </source>
</reference>
<dbReference type="EMBL" id="CP029543">
    <property type="protein sequence ID" value="AWV47219.1"/>
    <property type="molecule type" value="Genomic_DNA"/>
</dbReference>
<evidence type="ECO:0000313" key="1">
    <source>
        <dbReference type="EMBL" id="AWV47219.1"/>
    </source>
</evidence>
<protein>
    <submittedName>
        <fullName evidence="1">Uncharacterized protein</fullName>
    </submittedName>
</protein>
<dbReference type="AlphaFoldDB" id="A0AAD0KQX6"/>